<dbReference type="STRING" id="48701.ENSPMEP00000017569"/>
<evidence type="ECO:0000313" key="1">
    <source>
        <dbReference type="Ensembl" id="ENSPMEP00000017569.1"/>
    </source>
</evidence>
<dbReference type="Proteomes" id="UP000261480">
    <property type="component" value="Unplaced"/>
</dbReference>
<dbReference type="InterPro" id="IPR036397">
    <property type="entry name" value="RNaseH_sf"/>
</dbReference>
<dbReference type="AlphaFoldDB" id="A0A3B3XR65"/>
<reference evidence="1" key="1">
    <citation type="submission" date="2025-08" db="UniProtKB">
        <authorList>
            <consortium name="Ensembl"/>
        </authorList>
    </citation>
    <scope>IDENTIFICATION</scope>
</reference>
<dbReference type="Ensembl" id="ENSPMET00000026449.1">
    <property type="protein sequence ID" value="ENSPMEP00000017569.1"/>
    <property type="gene ID" value="ENSPMEG00000020408.1"/>
</dbReference>
<keyword evidence="2" id="KW-1185">Reference proteome</keyword>
<sequence>MKNNNIKVVFSDEKKFNLDGPEGFQRYWHDKEIPAEMFSTRHSGGGTIMIWGAFSFNGTMELQIVQGRQTAAGYVEMLQWGSLMTEGPCLCGNDWVFQQDNAAVHNARLTNEFFQENNITLLDHPAYPVSCAISRCSDGVMHFYVGPRPLSK</sequence>
<dbReference type="GO" id="GO:0003676">
    <property type="term" value="F:nucleic acid binding"/>
    <property type="evidence" value="ECO:0007669"/>
    <property type="project" value="InterPro"/>
</dbReference>
<accession>A0A3B3XR65</accession>
<protein>
    <recommendedName>
        <fullName evidence="3">Tc1-like transposase DDE domain-containing protein</fullName>
    </recommendedName>
</protein>
<evidence type="ECO:0008006" key="3">
    <source>
        <dbReference type="Google" id="ProtNLM"/>
    </source>
</evidence>
<dbReference type="Gene3D" id="3.30.420.10">
    <property type="entry name" value="Ribonuclease H-like superfamily/Ribonuclease H"/>
    <property type="match status" value="1"/>
</dbReference>
<reference evidence="1" key="2">
    <citation type="submission" date="2025-09" db="UniProtKB">
        <authorList>
            <consortium name="Ensembl"/>
        </authorList>
    </citation>
    <scope>IDENTIFICATION</scope>
</reference>
<proteinExistence type="predicted"/>
<organism evidence="1 2">
    <name type="scientific">Poecilia mexicana</name>
    <dbReference type="NCBI Taxonomy" id="48701"/>
    <lineage>
        <taxon>Eukaryota</taxon>
        <taxon>Metazoa</taxon>
        <taxon>Chordata</taxon>
        <taxon>Craniata</taxon>
        <taxon>Vertebrata</taxon>
        <taxon>Euteleostomi</taxon>
        <taxon>Actinopterygii</taxon>
        <taxon>Neopterygii</taxon>
        <taxon>Teleostei</taxon>
        <taxon>Neoteleostei</taxon>
        <taxon>Acanthomorphata</taxon>
        <taxon>Ovalentaria</taxon>
        <taxon>Atherinomorphae</taxon>
        <taxon>Cyprinodontiformes</taxon>
        <taxon>Poeciliidae</taxon>
        <taxon>Poeciliinae</taxon>
        <taxon>Poecilia</taxon>
    </lineage>
</organism>
<name>A0A3B3XR65_9TELE</name>
<evidence type="ECO:0000313" key="2">
    <source>
        <dbReference type="Proteomes" id="UP000261480"/>
    </source>
</evidence>